<accession>A0ABT7ZPU6</accession>
<evidence type="ECO:0000313" key="1">
    <source>
        <dbReference type="EMBL" id="MDN3429160.1"/>
    </source>
</evidence>
<evidence type="ECO:0000313" key="2">
    <source>
        <dbReference type="Proteomes" id="UP001225873"/>
    </source>
</evidence>
<dbReference type="Proteomes" id="UP001225873">
    <property type="component" value="Unassembled WGS sequence"/>
</dbReference>
<reference evidence="1 2" key="1">
    <citation type="submission" date="2023-03" db="EMBL/GenBank/DDBJ databases">
        <authorList>
            <person name="Uniacke-Lowe S."/>
            <person name="Ross P."/>
            <person name="Hill C."/>
        </authorList>
    </citation>
    <scope>NUCLEOTIDE SEQUENCE [LARGE SCALE GENOMIC DNA]</scope>
    <source>
        <strain evidence="1 2">APC 4016</strain>
    </source>
</reference>
<name>A0ABT7ZPU6_9BACL</name>
<gene>
    <name evidence="1" type="ORF">QMA01_17835</name>
</gene>
<dbReference type="EMBL" id="JASDCQ010000011">
    <property type="protein sequence ID" value="MDN3429160.1"/>
    <property type="molecule type" value="Genomic_DNA"/>
</dbReference>
<proteinExistence type="predicted"/>
<sequence>MYFFINNEHEANFNELLKHYNLKSDGDFQFVPSIYIASVPEIYYLLPSKENLESSSPIYALTEWSEEESEHLFVHPGLTSTTLRMCEFGLSLFNGRLIGLDEVFGSVKSEEYVKVLIQGIRMRTRVYA</sequence>
<organism evidence="1 2">
    <name type="scientific">Planococcus notacanthi</name>
    <dbReference type="NCBI Taxonomy" id="3035188"/>
    <lineage>
        <taxon>Bacteria</taxon>
        <taxon>Bacillati</taxon>
        <taxon>Bacillota</taxon>
        <taxon>Bacilli</taxon>
        <taxon>Bacillales</taxon>
        <taxon>Caryophanaceae</taxon>
        <taxon>Planococcus</taxon>
    </lineage>
</organism>
<dbReference type="RefSeq" id="WP_290215583.1">
    <property type="nucleotide sequence ID" value="NZ_JASDCQ010000011.1"/>
</dbReference>
<protein>
    <submittedName>
        <fullName evidence="1">Uncharacterized protein</fullName>
    </submittedName>
</protein>
<comment type="caution">
    <text evidence="1">The sequence shown here is derived from an EMBL/GenBank/DDBJ whole genome shotgun (WGS) entry which is preliminary data.</text>
</comment>
<keyword evidence="2" id="KW-1185">Reference proteome</keyword>